<feature type="transmembrane region" description="Helical" evidence="7">
    <location>
        <begin position="345"/>
        <end position="363"/>
    </location>
</feature>
<dbReference type="Gene3D" id="1.20.1250.20">
    <property type="entry name" value="MFS general substrate transporter like domains"/>
    <property type="match status" value="2"/>
</dbReference>
<keyword evidence="3" id="KW-0813">Transport</keyword>
<dbReference type="PROSITE" id="PS50850">
    <property type="entry name" value="MFS"/>
    <property type="match status" value="1"/>
</dbReference>
<dbReference type="STRING" id="373903.Hore_09450"/>
<dbReference type="eggNOG" id="COG0738">
    <property type="taxonomic scope" value="Bacteria"/>
</dbReference>
<feature type="transmembrane region" description="Helical" evidence="7">
    <location>
        <begin position="47"/>
        <end position="73"/>
    </location>
</feature>
<dbReference type="InterPro" id="IPR011701">
    <property type="entry name" value="MFS"/>
</dbReference>
<keyword evidence="6 7" id="KW-0472">Membrane</keyword>
<evidence type="ECO:0000313" key="9">
    <source>
        <dbReference type="EMBL" id="ACL69701.1"/>
    </source>
</evidence>
<dbReference type="InterPro" id="IPR036259">
    <property type="entry name" value="MFS_trans_sf"/>
</dbReference>
<dbReference type="InterPro" id="IPR020846">
    <property type="entry name" value="MFS_dom"/>
</dbReference>
<feature type="transmembrane region" description="Helical" evidence="7">
    <location>
        <begin position="375"/>
        <end position="397"/>
    </location>
</feature>
<feature type="transmembrane region" description="Helical" evidence="7">
    <location>
        <begin position="168"/>
        <end position="189"/>
    </location>
</feature>
<evidence type="ECO:0000256" key="5">
    <source>
        <dbReference type="ARBA" id="ARBA00022989"/>
    </source>
</evidence>
<keyword evidence="4 7" id="KW-0812">Transmembrane</keyword>
<feature type="transmembrane region" description="Helical" evidence="7">
    <location>
        <begin position="80"/>
        <end position="97"/>
    </location>
</feature>
<keyword evidence="5 7" id="KW-1133">Transmembrane helix</keyword>
<protein>
    <submittedName>
        <fullName evidence="9">Major facilitator superfamily MFS_1</fullName>
    </submittedName>
</protein>
<dbReference type="Pfam" id="PF07690">
    <property type="entry name" value="MFS_1"/>
    <property type="match status" value="1"/>
</dbReference>
<evidence type="ECO:0000256" key="6">
    <source>
        <dbReference type="ARBA" id="ARBA00023136"/>
    </source>
</evidence>
<feature type="transmembrane region" description="Helical" evidence="7">
    <location>
        <begin position="222"/>
        <end position="246"/>
    </location>
</feature>
<dbReference type="RefSeq" id="WP_012635887.1">
    <property type="nucleotide sequence ID" value="NC_011899.1"/>
</dbReference>
<comment type="subcellular location">
    <subcellularLocation>
        <location evidence="1">Cell membrane</location>
        <topology evidence="1">Multi-pass membrane protein</topology>
    </subcellularLocation>
</comment>
<evidence type="ECO:0000313" key="10">
    <source>
        <dbReference type="Proteomes" id="UP000000719"/>
    </source>
</evidence>
<accession>B8CWN2</accession>
<organism evidence="9 10">
    <name type="scientific">Halothermothrix orenii (strain H 168 / OCM 544 / DSM 9562)</name>
    <dbReference type="NCBI Taxonomy" id="373903"/>
    <lineage>
        <taxon>Bacteria</taxon>
        <taxon>Bacillati</taxon>
        <taxon>Bacillota</taxon>
        <taxon>Clostridia</taxon>
        <taxon>Halanaerobiales</taxon>
        <taxon>Halothermotrichaceae</taxon>
        <taxon>Halothermothrix</taxon>
    </lineage>
</organism>
<feature type="transmembrane region" description="Helical" evidence="7">
    <location>
        <begin position="258"/>
        <end position="280"/>
    </location>
</feature>
<evidence type="ECO:0000256" key="7">
    <source>
        <dbReference type="SAM" id="Phobius"/>
    </source>
</evidence>
<dbReference type="Proteomes" id="UP000000719">
    <property type="component" value="Chromosome"/>
</dbReference>
<gene>
    <name evidence="9" type="ordered locus">Hore_09450</name>
</gene>
<dbReference type="KEGG" id="hor:Hore_09450"/>
<feature type="transmembrane region" description="Helical" evidence="7">
    <location>
        <begin position="103"/>
        <end position="126"/>
    </location>
</feature>
<keyword evidence="10" id="KW-1185">Reference proteome</keyword>
<dbReference type="GO" id="GO:0022857">
    <property type="term" value="F:transmembrane transporter activity"/>
    <property type="evidence" value="ECO:0007669"/>
    <property type="project" value="InterPro"/>
</dbReference>
<evidence type="ECO:0000256" key="1">
    <source>
        <dbReference type="ARBA" id="ARBA00004651"/>
    </source>
</evidence>
<proteinExistence type="inferred from homology"/>
<evidence type="ECO:0000256" key="2">
    <source>
        <dbReference type="ARBA" id="ARBA00008335"/>
    </source>
</evidence>
<evidence type="ECO:0000259" key="8">
    <source>
        <dbReference type="PROSITE" id="PS50850"/>
    </source>
</evidence>
<dbReference type="HOGENOM" id="CLU_056916_2_0_9"/>
<feature type="transmembrane region" description="Helical" evidence="7">
    <location>
        <begin position="287"/>
        <end position="306"/>
    </location>
</feature>
<dbReference type="GO" id="GO:0005886">
    <property type="term" value="C:plasma membrane"/>
    <property type="evidence" value="ECO:0007669"/>
    <property type="project" value="UniProtKB-SubCell"/>
</dbReference>
<dbReference type="PANTHER" id="PTHR23514">
    <property type="entry name" value="BYPASS OF STOP CODON PROTEIN 6"/>
    <property type="match status" value="1"/>
</dbReference>
<name>B8CWN2_HALOH</name>
<reference evidence="9 10" key="1">
    <citation type="journal article" date="2009" name="PLoS ONE">
        <title>Genome analysis of the anaerobic thermohalophilic bacterium Halothermothrix orenii.</title>
        <authorList>
            <person name="Mavromatis K."/>
            <person name="Ivanova N."/>
            <person name="Anderson I."/>
            <person name="Lykidis A."/>
            <person name="Hooper S.D."/>
            <person name="Sun H."/>
            <person name="Kunin V."/>
            <person name="Lapidus A."/>
            <person name="Hugenholtz P."/>
            <person name="Patel B."/>
            <person name="Kyrpides N.C."/>
        </authorList>
    </citation>
    <scope>NUCLEOTIDE SEQUENCE [LARGE SCALE GENOMIC DNA]</scope>
    <source>
        <strain evidence="10">H 168 / OCM 544 / DSM 9562</strain>
    </source>
</reference>
<evidence type="ECO:0000256" key="4">
    <source>
        <dbReference type="ARBA" id="ARBA00022692"/>
    </source>
</evidence>
<sequence length="422" mass="45550">MNLTLKNDRTRITIIAYLLITFIGLCGGSLGIIITSAAKDLGVDTSAIAATFSLFSLGSTIMIISTTGFVLNFLSIKKTIILKTLVLLTGGVAMWMAPGIKVFTYAIFLYGFGVGTVYSLGNYFIVSMYENKERNAKLAFLLFFYSLGATVAPYLGGVMLEAGLSWKLVFTYSLVVIFLSFLLSLGTKFENVITPVKKKEENDDREVEPPVLEQIKSWPLSVWVLVIGLLCYALSEVSLTTWLTVYAEKGLGMRLAKAGLLTSIFWMFVGIGRAGASYILKKITGEVYIMCVSVLTIIALLIYAYAATPGLIFVIVALLGLGFSAMNSTITSFGTLQVRKTTSKLVTLFLGTSSVGPIVAPVISSGIKASFGLRATVVSSAIFMGIVFVATFITVVINKARNYDPYADEIKDSSDNKAVNPA</sequence>
<dbReference type="InterPro" id="IPR051788">
    <property type="entry name" value="MFS_Transporter"/>
</dbReference>
<dbReference type="AlphaFoldDB" id="B8CWN2"/>
<dbReference type="OrthoDB" id="1674556at2"/>
<comment type="similarity">
    <text evidence="2">Belongs to the major facilitator superfamily.</text>
</comment>
<dbReference type="EMBL" id="CP001098">
    <property type="protein sequence ID" value="ACL69701.1"/>
    <property type="molecule type" value="Genomic_DNA"/>
</dbReference>
<feature type="transmembrane region" description="Helical" evidence="7">
    <location>
        <begin position="312"/>
        <end position="333"/>
    </location>
</feature>
<dbReference type="SUPFAM" id="SSF103473">
    <property type="entry name" value="MFS general substrate transporter"/>
    <property type="match status" value="1"/>
</dbReference>
<feature type="domain" description="Major facilitator superfamily (MFS) profile" evidence="8">
    <location>
        <begin position="12"/>
        <end position="402"/>
    </location>
</feature>
<dbReference type="PANTHER" id="PTHR23514:SF3">
    <property type="entry name" value="BYPASS OF STOP CODON PROTEIN 6"/>
    <property type="match status" value="1"/>
</dbReference>
<feature type="transmembrane region" description="Helical" evidence="7">
    <location>
        <begin position="12"/>
        <end position="35"/>
    </location>
</feature>
<evidence type="ECO:0000256" key="3">
    <source>
        <dbReference type="ARBA" id="ARBA00022448"/>
    </source>
</evidence>
<feature type="transmembrane region" description="Helical" evidence="7">
    <location>
        <begin position="138"/>
        <end position="156"/>
    </location>
</feature>